<keyword evidence="3" id="KW-1185">Reference proteome</keyword>
<evidence type="ECO:0000256" key="1">
    <source>
        <dbReference type="SAM" id="MobiDB-lite"/>
    </source>
</evidence>
<evidence type="ECO:0000313" key="2">
    <source>
        <dbReference type="EMBL" id="RDX45320.1"/>
    </source>
</evidence>
<reference evidence="2 3" key="1">
    <citation type="journal article" date="2018" name="Biotechnol. Biofuels">
        <title>Integrative visual omics of the white-rot fungus Polyporus brumalis exposes the biotechnological potential of its oxidative enzymes for delignifying raw plant biomass.</title>
        <authorList>
            <person name="Miyauchi S."/>
            <person name="Rancon A."/>
            <person name="Drula E."/>
            <person name="Hage H."/>
            <person name="Chaduli D."/>
            <person name="Favel A."/>
            <person name="Grisel S."/>
            <person name="Henrissat B."/>
            <person name="Herpoel-Gimbert I."/>
            <person name="Ruiz-Duenas F.J."/>
            <person name="Chevret D."/>
            <person name="Hainaut M."/>
            <person name="Lin J."/>
            <person name="Wang M."/>
            <person name="Pangilinan J."/>
            <person name="Lipzen A."/>
            <person name="Lesage-Meessen L."/>
            <person name="Navarro D."/>
            <person name="Riley R."/>
            <person name="Grigoriev I.V."/>
            <person name="Zhou S."/>
            <person name="Raouche S."/>
            <person name="Rosso M.N."/>
        </authorList>
    </citation>
    <scope>NUCLEOTIDE SEQUENCE [LARGE SCALE GENOMIC DNA]</scope>
    <source>
        <strain evidence="2 3">BRFM 1820</strain>
    </source>
</reference>
<accession>A0A371CYG6</accession>
<organism evidence="2 3">
    <name type="scientific">Lentinus brumalis</name>
    <dbReference type="NCBI Taxonomy" id="2498619"/>
    <lineage>
        <taxon>Eukaryota</taxon>
        <taxon>Fungi</taxon>
        <taxon>Dikarya</taxon>
        <taxon>Basidiomycota</taxon>
        <taxon>Agaricomycotina</taxon>
        <taxon>Agaricomycetes</taxon>
        <taxon>Polyporales</taxon>
        <taxon>Polyporaceae</taxon>
        <taxon>Lentinus</taxon>
    </lineage>
</organism>
<dbReference type="EMBL" id="KZ857438">
    <property type="protein sequence ID" value="RDX45320.1"/>
    <property type="molecule type" value="Genomic_DNA"/>
</dbReference>
<dbReference type="AlphaFoldDB" id="A0A371CYG6"/>
<feature type="region of interest" description="Disordered" evidence="1">
    <location>
        <begin position="97"/>
        <end position="119"/>
    </location>
</feature>
<protein>
    <submittedName>
        <fullName evidence="2">Uncharacterized protein</fullName>
    </submittedName>
</protein>
<dbReference type="Proteomes" id="UP000256964">
    <property type="component" value="Unassembled WGS sequence"/>
</dbReference>
<evidence type="ECO:0000313" key="3">
    <source>
        <dbReference type="Proteomes" id="UP000256964"/>
    </source>
</evidence>
<proteinExistence type="predicted"/>
<gene>
    <name evidence="2" type="ORF">OH76DRAFT_1003279</name>
</gene>
<sequence>MASTVPKNGQCSEPRVEPVADTLGMRRWTTASDGICSCRGHSLGSRVTSHCLRSGSSTRFSTTRSGKVQLRARFLLYQPACGFNACLLRRTGRIHRPVLPGSLTSGSAGLRASDPTESNNKNICARHECAQKQTRRESSKHAK</sequence>
<name>A0A371CYG6_9APHY</name>